<dbReference type="GO" id="GO:0004252">
    <property type="term" value="F:serine-type endopeptidase activity"/>
    <property type="evidence" value="ECO:0007669"/>
    <property type="project" value="InterPro"/>
</dbReference>
<evidence type="ECO:0000256" key="8">
    <source>
        <dbReference type="SAM" id="SignalP"/>
    </source>
</evidence>
<dbReference type="PROSITE" id="PS00134">
    <property type="entry name" value="TRYPSIN_HIS"/>
    <property type="match status" value="1"/>
</dbReference>
<evidence type="ECO:0000256" key="5">
    <source>
        <dbReference type="ARBA" id="ARBA00024195"/>
    </source>
</evidence>
<comment type="caution">
    <text evidence="10">The sequence shown here is derived from an EMBL/GenBank/DDBJ whole genome shotgun (WGS) entry which is preliminary data.</text>
</comment>
<dbReference type="Proteomes" id="UP001153954">
    <property type="component" value="Unassembled WGS sequence"/>
</dbReference>
<dbReference type="SUPFAM" id="SSF50494">
    <property type="entry name" value="Trypsin-like serine proteases"/>
    <property type="match status" value="1"/>
</dbReference>
<dbReference type="GO" id="GO:0006508">
    <property type="term" value="P:proteolysis"/>
    <property type="evidence" value="ECO:0007669"/>
    <property type="project" value="InterPro"/>
</dbReference>
<dbReference type="InterPro" id="IPR043504">
    <property type="entry name" value="Peptidase_S1_PA_chymotrypsin"/>
</dbReference>
<evidence type="ECO:0000256" key="2">
    <source>
        <dbReference type="ARBA" id="ARBA00022656"/>
    </source>
</evidence>
<keyword evidence="2" id="KW-0800">Toxin</keyword>
<organism evidence="10 11">
    <name type="scientific">Euphydryas editha</name>
    <name type="common">Edith's checkerspot</name>
    <dbReference type="NCBI Taxonomy" id="104508"/>
    <lineage>
        <taxon>Eukaryota</taxon>
        <taxon>Metazoa</taxon>
        <taxon>Ecdysozoa</taxon>
        <taxon>Arthropoda</taxon>
        <taxon>Hexapoda</taxon>
        <taxon>Insecta</taxon>
        <taxon>Pterygota</taxon>
        <taxon>Neoptera</taxon>
        <taxon>Endopterygota</taxon>
        <taxon>Lepidoptera</taxon>
        <taxon>Glossata</taxon>
        <taxon>Ditrysia</taxon>
        <taxon>Papilionoidea</taxon>
        <taxon>Nymphalidae</taxon>
        <taxon>Nymphalinae</taxon>
        <taxon>Euphydryas</taxon>
    </lineage>
</organism>
<dbReference type="GO" id="GO:0090729">
    <property type="term" value="F:toxin activity"/>
    <property type="evidence" value="ECO:0007669"/>
    <property type="project" value="UniProtKB-KW"/>
</dbReference>
<evidence type="ECO:0000313" key="10">
    <source>
        <dbReference type="EMBL" id="CAH2104247.1"/>
    </source>
</evidence>
<dbReference type="PROSITE" id="PS50240">
    <property type="entry name" value="TRYPSIN_DOM"/>
    <property type="match status" value="1"/>
</dbReference>
<keyword evidence="11" id="KW-1185">Reference proteome</keyword>
<feature type="domain" description="Peptidase S1" evidence="9">
    <location>
        <begin position="26"/>
        <end position="250"/>
    </location>
</feature>
<protein>
    <recommendedName>
        <fullName evidence="9">Peptidase S1 domain-containing protein</fullName>
    </recommendedName>
</protein>
<evidence type="ECO:0000256" key="6">
    <source>
        <dbReference type="ARBA" id="ARBA00055534"/>
    </source>
</evidence>
<keyword evidence="4" id="KW-1199">Hemostasis impairing toxin</keyword>
<dbReference type="PRINTS" id="PR00722">
    <property type="entry name" value="CHYMOTRYPSIN"/>
</dbReference>
<comment type="function">
    <text evidence="6">Fibrinolytic activity; shows preferential cleavage of Arg-Gly bonds in all three fibrinogen chains. Contact with the caterpillars causes severe bleeding, due the anticoagulant effect of the protein.</text>
</comment>
<dbReference type="FunFam" id="2.40.10.10:FF:000068">
    <property type="entry name" value="transmembrane protease serine 2"/>
    <property type="match status" value="1"/>
</dbReference>
<accession>A0AAU9UYR9</accession>
<evidence type="ECO:0000256" key="7">
    <source>
        <dbReference type="ARBA" id="ARBA00084094"/>
    </source>
</evidence>
<evidence type="ECO:0000313" key="11">
    <source>
        <dbReference type="Proteomes" id="UP001153954"/>
    </source>
</evidence>
<name>A0AAU9UYR9_EUPED</name>
<dbReference type="AlphaFoldDB" id="A0AAU9UYR9"/>
<reference evidence="10" key="1">
    <citation type="submission" date="2022-03" db="EMBL/GenBank/DDBJ databases">
        <authorList>
            <person name="Tunstrom K."/>
        </authorList>
    </citation>
    <scope>NUCLEOTIDE SEQUENCE</scope>
</reference>
<dbReference type="InterPro" id="IPR018114">
    <property type="entry name" value="TRYPSIN_HIS"/>
</dbReference>
<evidence type="ECO:0000259" key="9">
    <source>
        <dbReference type="PROSITE" id="PS50240"/>
    </source>
</evidence>
<dbReference type="InterPro" id="IPR051487">
    <property type="entry name" value="Ser/Thr_Proteases_Immune/Dev"/>
</dbReference>
<proteinExistence type="inferred from homology"/>
<comment type="subcellular location">
    <subcellularLocation>
        <location evidence="1">Secreted</location>
        <location evidence="1">Extracellular space</location>
    </subcellularLocation>
</comment>
<keyword evidence="3" id="KW-1015">Disulfide bond</keyword>
<dbReference type="Pfam" id="PF00089">
    <property type="entry name" value="Trypsin"/>
    <property type="match status" value="1"/>
</dbReference>
<dbReference type="InterPro" id="IPR009003">
    <property type="entry name" value="Peptidase_S1_PA"/>
</dbReference>
<evidence type="ECO:0000256" key="3">
    <source>
        <dbReference type="ARBA" id="ARBA00023157"/>
    </source>
</evidence>
<dbReference type="SMART" id="SM00020">
    <property type="entry name" value="Tryp_SPc"/>
    <property type="match status" value="1"/>
</dbReference>
<feature type="signal peptide" evidence="8">
    <location>
        <begin position="1"/>
        <end position="20"/>
    </location>
</feature>
<dbReference type="PANTHER" id="PTHR24256">
    <property type="entry name" value="TRYPTASE-RELATED"/>
    <property type="match status" value="1"/>
</dbReference>
<dbReference type="EMBL" id="CAKOGL010000027">
    <property type="protein sequence ID" value="CAH2104247.1"/>
    <property type="molecule type" value="Genomic_DNA"/>
</dbReference>
<sequence length="257" mass="29013">MLKQYLTLVLFFELSLEAKTQMEPRVVGGDRVPITSFPHSAFLVVSSKMGSFVCGSSVINQKILLTAAHCIDSCVNNCKGSRAYAGSANKKAGDRVYFLRTMIHEEYSRKQIKNDIGLILLESPLRLGKLIKRVALLRKPPSTRLATLAGWGMIDERLYIYTDYLHSVKQNVWNFEECKKKIPTIPNGTICAGDVRGQKYASEGDSGSALIVDKYIQIGIVSYKRPDISRAIVIYTDVSYFYNWIKKNSRNIYCNYV</sequence>
<evidence type="ECO:0000256" key="4">
    <source>
        <dbReference type="ARBA" id="ARBA00023240"/>
    </source>
</evidence>
<comment type="similarity">
    <text evidence="5">Belongs to the peptidase S1 family. CLIP subfamily.</text>
</comment>
<gene>
    <name evidence="10" type="ORF">EEDITHA_LOCUS18648</name>
</gene>
<dbReference type="Gene3D" id="2.40.10.10">
    <property type="entry name" value="Trypsin-like serine proteases"/>
    <property type="match status" value="1"/>
</dbReference>
<evidence type="ECO:0000256" key="1">
    <source>
        <dbReference type="ARBA" id="ARBA00004239"/>
    </source>
</evidence>
<feature type="chain" id="PRO_5044009707" description="Peptidase S1 domain-containing protein" evidence="8">
    <location>
        <begin position="21"/>
        <end position="257"/>
    </location>
</feature>
<dbReference type="CDD" id="cd00190">
    <property type="entry name" value="Tryp_SPc"/>
    <property type="match status" value="1"/>
</dbReference>
<dbReference type="InterPro" id="IPR001254">
    <property type="entry name" value="Trypsin_dom"/>
</dbReference>
<keyword evidence="8" id="KW-0732">Signal</keyword>
<dbReference type="GO" id="GO:0005576">
    <property type="term" value="C:extracellular region"/>
    <property type="evidence" value="ECO:0007669"/>
    <property type="project" value="UniProtKB-SubCell"/>
</dbReference>
<dbReference type="InterPro" id="IPR001314">
    <property type="entry name" value="Peptidase_S1A"/>
</dbReference>
<keyword evidence="7" id="KW-1205">Fibrinolytic toxin</keyword>